<dbReference type="AlphaFoldDB" id="A0A839A9B6"/>
<gene>
    <name evidence="8" type="ORF">HW423_10000</name>
</gene>
<dbReference type="SMART" id="SM00421">
    <property type="entry name" value="HTH_LUXR"/>
    <property type="match status" value="1"/>
</dbReference>
<evidence type="ECO:0000256" key="1">
    <source>
        <dbReference type="ARBA" id="ARBA00022553"/>
    </source>
</evidence>
<protein>
    <submittedName>
        <fullName evidence="8">Response regulator transcription factor</fullName>
    </submittedName>
</protein>
<feature type="modified residue" description="4-aspartylphosphate" evidence="5">
    <location>
        <position position="58"/>
    </location>
</feature>
<dbReference type="PROSITE" id="PS50043">
    <property type="entry name" value="HTH_LUXR_2"/>
    <property type="match status" value="1"/>
</dbReference>
<dbReference type="Proteomes" id="UP000571018">
    <property type="component" value="Unassembled WGS sequence"/>
</dbReference>
<sequence>MKIIVIDDDAMVTNGIKTIIEMVTQNNDNPYKVVATGKTGEDALTLYPLHNPDIVLLDIRMPIMNGIDAGRTLIKEYPNAKIIYLTTFLEDEYIIEALKIGAKGYLMKTDFDSLIPAIEPVSNGHRVYGDEIVAKIPSFLSSDQKEKGQSQTEHQSLSEQEVELIHWVAQGLNNKEIAEQMHFSEGTIRNYLSNLLEKLELRDRTQLAIYYFKNMGE</sequence>
<dbReference type="SUPFAM" id="SSF52172">
    <property type="entry name" value="CheY-like"/>
    <property type="match status" value="1"/>
</dbReference>
<evidence type="ECO:0000259" key="6">
    <source>
        <dbReference type="PROSITE" id="PS50043"/>
    </source>
</evidence>
<dbReference type="RefSeq" id="WP_218931770.1">
    <property type="nucleotide sequence ID" value="NZ_JACAOA010000038.1"/>
</dbReference>
<dbReference type="PANTHER" id="PTHR43214:SF40">
    <property type="entry name" value="TRANSCRIPTIONAL REGULATORY PROTEIN LNRK"/>
    <property type="match status" value="1"/>
</dbReference>
<comment type="caution">
    <text evidence="8">The sequence shown here is derived from an EMBL/GenBank/DDBJ whole genome shotgun (WGS) entry which is preliminary data.</text>
</comment>
<feature type="domain" description="Response regulatory" evidence="7">
    <location>
        <begin position="2"/>
        <end position="123"/>
    </location>
</feature>
<name>A0A839A9B6_9LACT</name>
<proteinExistence type="predicted"/>
<evidence type="ECO:0000259" key="7">
    <source>
        <dbReference type="PROSITE" id="PS50110"/>
    </source>
</evidence>
<feature type="domain" description="HTH luxR-type" evidence="6">
    <location>
        <begin position="150"/>
        <end position="215"/>
    </location>
</feature>
<dbReference type="InterPro" id="IPR000792">
    <property type="entry name" value="Tscrpt_reg_LuxR_C"/>
</dbReference>
<evidence type="ECO:0000256" key="5">
    <source>
        <dbReference type="PROSITE-ProRule" id="PRU00169"/>
    </source>
</evidence>
<evidence type="ECO:0000313" key="9">
    <source>
        <dbReference type="Proteomes" id="UP000571018"/>
    </source>
</evidence>
<dbReference type="CDD" id="cd06170">
    <property type="entry name" value="LuxR_C_like"/>
    <property type="match status" value="1"/>
</dbReference>
<evidence type="ECO:0000313" key="8">
    <source>
        <dbReference type="EMBL" id="MBA5730115.1"/>
    </source>
</evidence>
<dbReference type="GO" id="GO:0003677">
    <property type="term" value="F:DNA binding"/>
    <property type="evidence" value="ECO:0007669"/>
    <property type="project" value="UniProtKB-KW"/>
</dbReference>
<dbReference type="Pfam" id="PF00072">
    <property type="entry name" value="Response_reg"/>
    <property type="match status" value="1"/>
</dbReference>
<dbReference type="PANTHER" id="PTHR43214">
    <property type="entry name" value="TWO-COMPONENT RESPONSE REGULATOR"/>
    <property type="match status" value="1"/>
</dbReference>
<dbReference type="Pfam" id="PF00196">
    <property type="entry name" value="GerE"/>
    <property type="match status" value="1"/>
</dbReference>
<dbReference type="EMBL" id="JACAOA010000038">
    <property type="protein sequence ID" value="MBA5730115.1"/>
    <property type="molecule type" value="Genomic_DNA"/>
</dbReference>
<keyword evidence="2" id="KW-0805">Transcription regulation</keyword>
<dbReference type="PROSITE" id="PS50110">
    <property type="entry name" value="RESPONSE_REGULATORY"/>
    <property type="match status" value="1"/>
</dbReference>
<dbReference type="SMART" id="SM00448">
    <property type="entry name" value="REC"/>
    <property type="match status" value="1"/>
</dbReference>
<dbReference type="InterPro" id="IPR001789">
    <property type="entry name" value="Sig_transdc_resp-reg_receiver"/>
</dbReference>
<dbReference type="GO" id="GO:0006355">
    <property type="term" value="P:regulation of DNA-templated transcription"/>
    <property type="evidence" value="ECO:0007669"/>
    <property type="project" value="InterPro"/>
</dbReference>
<dbReference type="SUPFAM" id="SSF46894">
    <property type="entry name" value="C-terminal effector domain of the bipartite response regulators"/>
    <property type="match status" value="1"/>
</dbReference>
<dbReference type="PROSITE" id="PS00622">
    <property type="entry name" value="HTH_LUXR_1"/>
    <property type="match status" value="1"/>
</dbReference>
<evidence type="ECO:0000256" key="2">
    <source>
        <dbReference type="ARBA" id="ARBA00023015"/>
    </source>
</evidence>
<dbReference type="Gene3D" id="3.40.50.2300">
    <property type="match status" value="1"/>
</dbReference>
<dbReference type="CDD" id="cd17535">
    <property type="entry name" value="REC_NarL-like"/>
    <property type="match status" value="1"/>
</dbReference>
<dbReference type="GO" id="GO:0000160">
    <property type="term" value="P:phosphorelay signal transduction system"/>
    <property type="evidence" value="ECO:0007669"/>
    <property type="project" value="InterPro"/>
</dbReference>
<evidence type="ECO:0000256" key="4">
    <source>
        <dbReference type="ARBA" id="ARBA00023163"/>
    </source>
</evidence>
<keyword evidence="9" id="KW-1185">Reference proteome</keyword>
<dbReference type="InterPro" id="IPR016032">
    <property type="entry name" value="Sig_transdc_resp-reg_C-effctor"/>
</dbReference>
<dbReference type="InterPro" id="IPR039420">
    <property type="entry name" value="WalR-like"/>
</dbReference>
<evidence type="ECO:0000256" key="3">
    <source>
        <dbReference type="ARBA" id="ARBA00023125"/>
    </source>
</evidence>
<reference evidence="8 9" key="1">
    <citation type="submission" date="2020-06" db="EMBL/GenBank/DDBJ databases">
        <title>Reclassification of Facklamia ignava, Facklamia soureckii and Facklami tabacinasalis as Falseniella iganva gen. nov., comb. nov., Hutsoniella ignava gen. nov., comb. nov., and Ruoffia tabacinasalis gen. nov., comb. nov and description of Ruoffia haltotolerans sp. nov., isolated from hypersaline Inland Sea of Qatar.</title>
        <authorList>
            <person name="Fotedar R."/>
            <person name="Sankaranarayanan K."/>
            <person name="Lawson P."/>
            <person name="Caldwell M."/>
            <person name="Zeyara A."/>
            <person name="Al Malki A."/>
            <person name="Ali M."/>
        </authorList>
    </citation>
    <scope>NUCLEOTIDE SEQUENCE [LARGE SCALE GENOMIC DNA]</scope>
    <source>
        <strain evidence="8 9">INB8</strain>
    </source>
</reference>
<keyword evidence="4" id="KW-0804">Transcription</keyword>
<keyword evidence="3" id="KW-0238">DNA-binding</keyword>
<dbReference type="PRINTS" id="PR00038">
    <property type="entry name" value="HTHLUXR"/>
</dbReference>
<keyword evidence="1 5" id="KW-0597">Phosphoprotein</keyword>
<accession>A0A839A9B6</accession>
<organism evidence="8 9">
    <name type="scientific">Ruoffia halotolerans</name>
    <dbReference type="NCBI Taxonomy" id="2748684"/>
    <lineage>
        <taxon>Bacteria</taxon>
        <taxon>Bacillati</taxon>
        <taxon>Bacillota</taxon>
        <taxon>Bacilli</taxon>
        <taxon>Lactobacillales</taxon>
        <taxon>Aerococcaceae</taxon>
        <taxon>Ruoffia</taxon>
    </lineage>
</organism>
<dbReference type="InterPro" id="IPR011006">
    <property type="entry name" value="CheY-like_superfamily"/>
</dbReference>
<dbReference type="InterPro" id="IPR058245">
    <property type="entry name" value="NreC/VraR/RcsB-like_REC"/>
</dbReference>